<name>A0ABW4KHZ3_9BACI</name>
<gene>
    <name evidence="1" type="ORF">ACFSCZ_03470</name>
</gene>
<dbReference type="Proteomes" id="UP001597301">
    <property type="component" value="Unassembled WGS sequence"/>
</dbReference>
<dbReference type="RefSeq" id="WP_380772352.1">
    <property type="nucleotide sequence ID" value="NZ_JBHUEO010000005.1"/>
</dbReference>
<reference evidence="2" key="1">
    <citation type="journal article" date="2019" name="Int. J. Syst. Evol. Microbiol.">
        <title>The Global Catalogue of Microorganisms (GCM) 10K type strain sequencing project: providing services to taxonomists for standard genome sequencing and annotation.</title>
        <authorList>
            <consortium name="The Broad Institute Genomics Platform"/>
            <consortium name="The Broad Institute Genome Sequencing Center for Infectious Disease"/>
            <person name="Wu L."/>
            <person name="Ma J."/>
        </authorList>
    </citation>
    <scope>NUCLEOTIDE SEQUENCE [LARGE SCALE GENOMIC DNA]</scope>
    <source>
        <strain evidence="2">CGMCC 1.12295</strain>
    </source>
</reference>
<dbReference type="EMBL" id="JBHUEO010000005">
    <property type="protein sequence ID" value="MFD1705808.1"/>
    <property type="molecule type" value="Genomic_DNA"/>
</dbReference>
<accession>A0ABW4KHZ3</accession>
<keyword evidence="2" id="KW-1185">Reference proteome</keyword>
<evidence type="ECO:0000313" key="2">
    <source>
        <dbReference type="Proteomes" id="UP001597301"/>
    </source>
</evidence>
<proteinExistence type="predicted"/>
<protein>
    <recommendedName>
        <fullName evidence="3">Secreted protein</fullName>
    </recommendedName>
</protein>
<evidence type="ECO:0000313" key="1">
    <source>
        <dbReference type="EMBL" id="MFD1705808.1"/>
    </source>
</evidence>
<organism evidence="1 2">
    <name type="scientific">Siminovitchia sediminis</name>
    <dbReference type="NCBI Taxonomy" id="1274353"/>
    <lineage>
        <taxon>Bacteria</taxon>
        <taxon>Bacillati</taxon>
        <taxon>Bacillota</taxon>
        <taxon>Bacilli</taxon>
        <taxon>Bacillales</taxon>
        <taxon>Bacillaceae</taxon>
        <taxon>Siminovitchia</taxon>
    </lineage>
</organism>
<comment type="caution">
    <text evidence="1">The sequence shown here is derived from an EMBL/GenBank/DDBJ whole genome shotgun (WGS) entry which is preliminary data.</text>
</comment>
<evidence type="ECO:0008006" key="3">
    <source>
        <dbReference type="Google" id="ProtNLM"/>
    </source>
</evidence>
<sequence>MIINKKLHFSNRTNKSRMSTWNHPALVLIFLQLQTAGAQGRFKKTNEGKLRHHWYLLQRLSTLSTVFRFSYWPAAAPID</sequence>